<evidence type="ECO:0000313" key="2">
    <source>
        <dbReference type="EMBL" id="CAL4898687.1"/>
    </source>
</evidence>
<gene>
    <name evidence="2" type="ORF">URODEC1_LOCUS7863</name>
</gene>
<proteinExistence type="predicted"/>
<evidence type="ECO:0000259" key="1">
    <source>
        <dbReference type="PROSITE" id="PS50181"/>
    </source>
</evidence>
<dbReference type="SUPFAM" id="SSF81383">
    <property type="entry name" value="F-box domain"/>
    <property type="match status" value="1"/>
</dbReference>
<dbReference type="Proteomes" id="UP001497457">
    <property type="component" value="Chromosome 11b"/>
</dbReference>
<dbReference type="CDD" id="cd22157">
    <property type="entry name" value="F-box_AtFBW1-like"/>
    <property type="match status" value="1"/>
</dbReference>
<protein>
    <recommendedName>
        <fullName evidence="1">F-box domain-containing protein</fullName>
    </recommendedName>
</protein>
<dbReference type="Pfam" id="PF08268">
    <property type="entry name" value="FBA_3"/>
    <property type="match status" value="1"/>
</dbReference>
<dbReference type="EMBL" id="OZ075121">
    <property type="protein sequence ID" value="CAL4898687.1"/>
    <property type="molecule type" value="Genomic_DNA"/>
</dbReference>
<accession>A0ABC8VXT1</accession>
<dbReference type="Pfam" id="PF00646">
    <property type="entry name" value="F-box"/>
    <property type="match status" value="1"/>
</dbReference>
<dbReference type="InterPro" id="IPR001810">
    <property type="entry name" value="F-box_dom"/>
</dbReference>
<dbReference type="PROSITE" id="PS50181">
    <property type="entry name" value="FBOX"/>
    <property type="match status" value="1"/>
</dbReference>
<dbReference type="PANTHER" id="PTHR31111">
    <property type="entry name" value="BNAA05G37150D PROTEIN-RELATED"/>
    <property type="match status" value="1"/>
</dbReference>
<dbReference type="AlphaFoldDB" id="A0ABC8VXT1"/>
<dbReference type="InterPro" id="IPR017451">
    <property type="entry name" value="F-box-assoc_interact_dom"/>
</dbReference>
<dbReference type="SMART" id="SM00256">
    <property type="entry name" value="FBOX"/>
    <property type="match status" value="1"/>
</dbReference>
<dbReference type="InterPro" id="IPR036047">
    <property type="entry name" value="F-box-like_dom_sf"/>
</dbReference>
<feature type="domain" description="F-box" evidence="1">
    <location>
        <begin position="33"/>
        <end position="79"/>
    </location>
</feature>
<reference evidence="2" key="1">
    <citation type="submission" date="2024-10" db="EMBL/GenBank/DDBJ databases">
        <authorList>
            <person name="Ryan C."/>
        </authorList>
    </citation>
    <scope>NUCLEOTIDE SEQUENCE [LARGE SCALE GENOMIC DNA]</scope>
</reference>
<dbReference type="InterPro" id="IPR013187">
    <property type="entry name" value="F-box-assoc_dom_typ3"/>
</dbReference>
<dbReference type="Gene3D" id="1.20.1280.50">
    <property type="match status" value="1"/>
</dbReference>
<evidence type="ECO:0000313" key="3">
    <source>
        <dbReference type="Proteomes" id="UP001497457"/>
    </source>
</evidence>
<name>A0ABC8VXT1_9POAL</name>
<dbReference type="SUPFAM" id="SSF69304">
    <property type="entry name" value="Tricorn protease N-terminal domain"/>
    <property type="match status" value="1"/>
</dbReference>
<keyword evidence="3" id="KW-1185">Reference proteome</keyword>
<sequence>MRCPARLHPLRFGGYRLAMALAALPRDADYLANNNDGVLPSDVLYEVLLHLPVKALCRLRLVCRSWRSLTSDPRFARAHSARHPLFIVIDLDRVESESEIHIIDLYSGGIVKRISSADLAQRVHGIGDLYRLMSTEASLVCVSTTTSDDGTVQDIVLNPATGAVKILPDGNRSGLVNSCILGYVPSTGEYKVLRLSFCATPEETFEVACEVIALGGCGDEQRWRAKPSPEINISAHFRYVAVVHGVAYFCSFKSSDDDDDDDDDDTMPSIALFDLATEKWRPSTLPGPISCHLYHLDADQIHFNSFDGCLVISHHKVRDCSTDLWFLMGVDNNRPSWTKRYSMRCAPHWDHAAFYPPCPLVMLGDGRVVAWLKWKYVLTVYDPSTGTSGIATMAIVRADSVSTVFFSNSLYGLAVVAKQSVQIEG</sequence>
<organism evidence="2 3">
    <name type="scientific">Urochloa decumbens</name>
    <dbReference type="NCBI Taxonomy" id="240449"/>
    <lineage>
        <taxon>Eukaryota</taxon>
        <taxon>Viridiplantae</taxon>
        <taxon>Streptophyta</taxon>
        <taxon>Embryophyta</taxon>
        <taxon>Tracheophyta</taxon>
        <taxon>Spermatophyta</taxon>
        <taxon>Magnoliopsida</taxon>
        <taxon>Liliopsida</taxon>
        <taxon>Poales</taxon>
        <taxon>Poaceae</taxon>
        <taxon>PACMAD clade</taxon>
        <taxon>Panicoideae</taxon>
        <taxon>Panicodae</taxon>
        <taxon>Paniceae</taxon>
        <taxon>Melinidinae</taxon>
        <taxon>Urochloa</taxon>
    </lineage>
</organism>
<dbReference type="NCBIfam" id="TIGR01640">
    <property type="entry name" value="F_box_assoc_1"/>
    <property type="match status" value="1"/>
</dbReference>
<dbReference type="PANTHER" id="PTHR31111:SF133">
    <property type="entry name" value="OS07G0196600 PROTEIN"/>
    <property type="match status" value="1"/>
</dbReference>